<accession>A0A0N1HBT4</accession>
<feature type="compositionally biased region" description="Low complexity" evidence="1">
    <location>
        <begin position="243"/>
        <end position="256"/>
    </location>
</feature>
<dbReference type="RefSeq" id="XP_018005698.1">
    <property type="nucleotide sequence ID" value="XM_018148531.1"/>
</dbReference>
<sequence length="539" mass="58944">MPPTEQEERLVTVYADIHYYFAPPTIRPVLHRFDKASYFYIYYNQTTGSSRIEVANNPGAAEQDAFNGFLDNCRIINSHKFPTLLTLEVDGVGRSQSAQNRSPEPDEWRLASGVATQSGAHKYRLHTLDIYFWAEDDAKSVVTTLKHLLQPEQLDIAELEPEPEPEHAARSDIASPLVQNLENVAISDPAYRNGQTRNSQNMAQQPATIPPPPAAPQPSHSVSPQITTPQSSNKPDSTQNFTPMAYNPAAPAAPEPIAHREDTPPPIDDGHGTGLAAAARHDNVPYQPGQPHQPYPTGQPPQQQQPYRPGEPVSQPWTGGPPTQPSPFTSPPPQSSSTLSYIPSATQPTTLSQTTSNQSQQYRLSSAAQHYTPDAATLAREQYQARQPSFNKATDGITPGAQFYSTLPQPTSSPHKPLQHVQPQYPDYLSANTSPRQSAFEMSAAQQAQLQAHQHQHPSYNYGAAAQQGMLPQAPSTNPYDVHSQVYRPSEQEAAAAAHGGHGGRMPSSSGRPPKESRVEKAEKKASGWMKKLENKVGL</sequence>
<gene>
    <name evidence="2" type="ORF">AB675_810</name>
</gene>
<dbReference type="OrthoDB" id="5408296at2759"/>
<feature type="compositionally biased region" description="Polar residues" evidence="1">
    <location>
        <begin position="403"/>
        <end position="414"/>
    </location>
</feature>
<comment type="caution">
    <text evidence="2">The sequence shown here is derived from an EMBL/GenBank/DDBJ whole genome shotgun (WGS) entry which is preliminary data.</text>
</comment>
<keyword evidence="3" id="KW-1185">Reference proteome</keyword>
<feature type="compositionally biased region" description="Low complexity" evidence="1">
    <location>
        <begin position="344"/>
        <end position="361"/>
    </location>
</feature>
<name>A0A0N1HBT4_9EURO</name>
<feature type="compositionally biased region" description="Polar residues" evidence="1">
    <location>
        <begin position="193"/>
        <end position="202"/>
    </location>
</feature>
<organism evidence="2 3">
    <name type="scientific">Cyphellophora attinorum</name>
    <dbReference type="NCBI Taxonomy" id="1664694"/>
    <lineage>
        <taxon>Eukaryota</taxon>
        <taxon>Fungi</taxon>
        <taxon>Dikarya</taxon>
        <taxon>Ascomycota</taxon>
        <taxon>Pezizomycotina</taxon>
        <taxon>Eurotiomycetes</taxon>
        <taxon>Chaetothyriomycetidae</taxon>
        <taxon>Chaetothyriales</taxon>
        <taxon>Cyphellophoraceae</taxon>
        <taxon>Cyphellophora</taxon>
    </lineage>
</organism>
<dbReference type="VEuPathDB" id="FungiDB:AB675_810"/>
<feature type="compositionally biased region" description="Low complexity" evidence="1">
    <location>
        <begin position="444"/>
        <end position="453"/>
    </location>
</feature>
<feature type="compositionally biased region" description="Low complexity" evidence="1">
    <location>
        <begin position="300"/>
        <end position="312"/>
    </location>
</feature>
<feature type="compositionally biased region" description="Pro residues" evidence="1">
    <location>
        <begin position="322"/>
        <end position="334"/>
    </location>
</feature>
<feature type="region of interest" description="Disordered" evidence="1">
    <location>
        <begin position="436"/>
        <end position="539"/>
    </location>
</feature>
<dbReference type="EMBL" id="LFJN01000001">
    <property type="protein sequence ID" value="KPI45735.1"/>
    <property type="molecule type" value="Genomic_DNA"/>
</dbReference>
<dbReference type="Proteomes" id="UP000038010">
    <property type="component" value="Unassembled WGS sequence"/>
</dbReference>
<dbReference type="AlphaFoldDB" id="A0A0N1HBT4"/>
<dbReference type="GeneID" id="28740399"/>
<reference evidence="2 3" key="1">
    <citation type="submission" date="2015-06" db="EMBL/GenBank/DDBJ databases">
        <title>Draft genome of the ant-associated black yeast Phialophora attae CBS 131958.</title>
        <authorList>
            <person name="Moreno L.F."/>
            <person name="Stielow B.J."/>
            <person name="de Hoog S."/>
            <person name="Vicente V.A."/>
            <person name="Weiss V.A."/>
            <person name="de Vries M."/>
            <person name="Cruz L.M."/>
            <person name="Souza E.M."/>
        </authorList>
    </citation>
    <scope>NUCLEOTIDE SEQUENCE [LARGE SCALE GENOMIC DNA]</scope>
    <source>
        <strain evidence="2 3">CBS 131958</strain>
    </source>
</reference>
<feature type="region of interest" description="Disordered" evidence="1">
    <location>
        <begin position="191"/>
        <end position="371"/>
    </location>
</feature>
<feature type="compositionally biased region" description="Basic and acidic residues" evidence="1">
    <location>
        <begin position="513"/>
        <end position="539"/>
    </location>
</feature>
<feature type="compositionally biased region" description="Polar residues" evidence="1">
    <location>
        <begin position="226"/>
        <end position="242"/>
    </location>
</feature>
<evidence type="ECO:0000313" key="2">
    <source>
        <dbReference type="EMBL" id="KPI45735.1"/>
    </source>
</evidence>
<evidence type="ECO:0000313" key="3">
    <source>
        <dbReference type="Proteomes" id="UP000038010"/>
    </source>
</evidence>
<feature type="compositionally biased region" description="Basic and acidic residues" evidence="1">
    <location>
        <begin position="257"/>
        <end position="271"/>
    </location>
</feature>
<evidence type="ECO:0000256" key="1">
    <source>
        <dbReference type="SAM" id="MobiDB-lite"/>
    </source>
</evidence>
<dbReference type="STRING" id="1664694.A0A0N1HBT4"/>
<feature type="region of interest" description="Disordered" evidence="1">
    <location>
        <begin position="385"/>
        <end position="419"/>
    </location>
</feature>
<protein>
    <submittedName>
        <fullName evidence="2">Uncharacterized protein</fullName>
    </submittedName>
</protein>
<proteinExistence type="predicted"/>